<sequence length="149" mass="17395">MPLILSAPQAADRPDWTRLYRGYADYYGMPMDEETLETVWGWIHQADMDFYCRLAKAENGQAIGLMHYRAMPSPLRGAHIGFLDDLYVDPEHRGSGTVDAMLDALREEARGHGWPFVRWITREQNYRARAVYDRHATRTDWQTYQLDAQ</sequence>
<dbReference type="PROSITE" id="PS51186">
    <property type="entry name" value="GNAT"/>
    <property type="match status" value="1"/>
</dbReference>
<keyword evidence="5" id="KW-1185">Reference proteome</keyword>
<dbReference type="RefSeq" id="WP_089656647.1">
    <property type="nucleotide sequence ID" value="NZ_FNGH01000001.1"/>
</dbReference>
<accession>A0A1G9EQU8</accession>
<dbReference type="InterPro" id="IPR051016">
    <property type="entry name" value="Diverse_Substrate_AcTransf"/>
</dbReference>
<organism evidence="4 5">
    <name type="scientific">Franzmannia pantelleriensis</name>
    <dbReference type="NCBI Taxonomy" id="48727"/>
    <lineage>
        <taxon>Bacteria</taxon>
        <taxon>Pseudomonadati</taxon>
        <taxon>Pseudomonadota</taxon>
        <taxon>Gammaproteobacteria</taxon>
        <taxon>Oceanospirillales</taxon>
        <taxon>Halomonadaceae</taxon>
        <taxon>Franzmannia</taxon>
    </lineage>
</organism>
<dbReference type="CDD" id="cd04301">
    <property type="entry name" value="NAT_SF"/>
    <property type="match status" value="1"/>
</dbReference>
<dbReference type="Pfam" id="PF00583">
    <property type="entry name" value="Acetyltransf_1"/>
    <property type="match status" value="1"/>
</dbReference>
<name>A0A1G9EQU8_9GAMM</name>
<dbReference type="OrthoDB" id="9805924at2"/>
<dbReference type="PANTHER" id="PTHR10545">
    <property type="entry name" value="DIAMINE N-ACETYLTRANSFERASE"/>
    <property type="match status" value="1"/>
</dbReference>
<dbReference type="InterPro" id="IPR000182">
    <property type="entry name" value="GNAT_dom"/>
</dbReference>
<evidence type="ECO:0000256" key="2">
    <source>
        <dbReference type="ARBA" id="ARBA00023315"/>
    </source>
</evidence>
<dbReference type="Proteomes" id="UP000199107">
    <property type="component" value="Unassembled WGS sequence"/>
</dbReference>
<dbReference type="SUPFAM" id="SSF55729">
    <property type="entry name" value="Acyl-CoA N-acyltransferases (Nat)"/>
    <property type="match status" value="1"/>
</dbReference>
<evidence type="ECO:0000259" key="3">
    <source>
        <dbReference type="PROSITE" id="PS51186"/>
    </source>
</evidence>
<proteinExistence type="predicted"/>
<evidence type="ECO:0000313" key="4">
    <source>
        <dbReference type="EMBL" id="SDK78526.1"/>
    </source>
</evidence>
<gene>
    <name evidence="4" type="ORF">SAMN05192555_101197</name>
</gene>
<dbReference type="EMBL" id="FNGH01000001">
    <property type="protein sequence ID" value="SDK78526.1"/>
    <property type="molecule type" value="Genomic_DNA"/>
</dbReference>
<dbReference type="Gene3D" id="3.40.630.30">
    <property type="match status" value="1"/>
</dbReference>
<evidence type="ECO:0000256" key="1">
    <source>
        <dbReference type="ARBA" id="ARBA00022679"/>
    </source>
</evidence>
<dbReference type="PANTHER" id="PTHR10545:SF29">
    <property type="entry name" value="GH14572P-RELATED"/>
    <property type="match status" value="1"/>
</dbReference>
<dbReference type="AlphaFoldDB" id="A0A1G9EQU8"/>
<dbReference type="InterPro" id="IPR016181">
    <property type="entry name" value="Acyl_CoA_acyltransferase"/>
</dbReference>
<reference evidence="5" key="1">
    <citation type="submission" date="2016-10" db="EMBL/GenBank/DDBJ databases">
        <authorList>
            <person name="Varghese N."/>
            <person name="Submissions S."/>
        </authorList>
    </citation>
    <scope>NUCLEOTIDE SEQUENCE [LARGE SCALE GENOMIC DNA]</scope>
    <source>
        <strain evidence="5">AAP</strain>
    </source>
</reference>
<dbReference type="GO" id="GO:0008080">
    <property type="term" value="F:N-acetyltransferase activity"/>
    <property type="evidence" value="ECO:0007669"/>
    <property type="project" value="TreeGrafter"/>
</dbReference>
<keyword evidence="1 4" id="KW-0808">Transferase</keyword>
<feature type="domain" description="N-acetyltransferase" evidence="3">
    <location>
        <begin position="3"/>
        <end position="149"/>
    </location>
</feature>
<keyword evidence="2" id="KW-0012">Acyltransferase</keyword>
<dbReference type="STRING" id="48727.SAMN05192555_101197"/>
<evidence type="ECO:0000313" key="5">
    <source>
        <dbReference type="Proteomes" id="UP000199107"/>
    </source>
</evidence>
<protein>
    <submittedName>
        <fullName evidence="4">Acetyltransferase (GNAT) family protein</fullName>
    </submittedName>
</protein>